<sequence>MHPRPTNRADGFVSQNHSDAMQSQGPTVSPVNHVPGSEDFEWEAEMVPSQGQAASTVPNSSQSMSAVMMNVRVPNNQPPMPVRQPMPHVSMTPSARPPAAMMGSPGSSYAASEIGSQLMVTQASLESWGNKIVGFGKKHLRSRYAHVYESDPGYIKWILARADNLSEDVADFASYARARNQLEQLANNPVP</sequence>
<dbReference type="AlphaFoldDB" id="A0A9P1CGM6"/>
<feature type="compositionally biased region" description="Polar residues" evidence="1">
    <location>
        <begin position="13"/>
        <end position="30"/>
    </location>
</feature>
<proteinExistence type="predicted"/>
<comment type="caution">
    <text evidence="2">The sequence shown here is derived from an EMBL/GenBank/DDBJ whole genome shotgun (WGS) entry which is preliminary data.</text>
</comment>
<evidence type="ECO:0000313" key="3">
    <source>
        <dbReference type="EMBL" id="CAL4778611.1"/>
    </source>
</evidence>
<keyword evidence="4" id="KW-1185">Reference proteome</keyword>
<evidence type="ECO:0000313" key="2">
    <source>
        <dbReference type="EMBL" id="CAI3991299.1"/>
    </source>
</evidence>
<accession>A0A9P1CGM6</accession>
<reference evidence="2" key="1">
    <citation type="submission" date="2022-10" db="EMBL/GenBank/DDBJ databases">
        <authorList>
            <person name="Chen Y."/>
            <person name="Dougan E. K."/>
            <person name="Chan C."/>
            <person name="Rhodes N."/>
            <person name="Thang M."/>
        </authorList>
    </citation>
    <scope>NUCLEOTIDE SEQUENCE</scope>
</reference>
<dbReference type="EMBL" id="CAMXCT020001574">
    <property type="protein sequence ID" value="CAL1144674.1"/>
    <property type="molecule type" value="Genomic_DNA"/>
</dbReference>
<protein>
    <submittedName>
        <fullName evidence="2">Uncharacterized protein</fullName>
    </submittedName>
</protein>
<dbReference type="EMBL" id="CAMXCT030001574">
    <property type="protein sequence ID" value="CAL4778611.1"/>
    <property type="molecule type" value="Genomic_DNA"/>
</dbReference>
<evidence type="ECO:0000256" key="1">
    <source>
        <dbReference type="SAM" id="MobiDB-lite"/>
    </source>
</evidence>
<dbReference type="Proteomes" id="UP001152797">
    <property type="component" value="Unassembled WGS sequence"/>
</dbReference>
<name>A0A9P1CGM6_9DINO</name>
<organism evidence="2">
    <name type="scientific">Cladocopium goreaui</name>
    <dbReference type="NCBI Taxonomy" id="2562237"/>
    <lineage>
        <taxon>Eukaryota</taxon>
        <taxon>Sar</taxon>
        <taxon>Alveolata</taxon>
        <taxon>Dinophyceae</taxon>
        <taxon>Suessiales</taxon>
        <taxon>Symbiodiniaceae</taxon>
        <taxon>Cladocopium</taxon>
    </lineage>
</organism>
<feature type="region of interest" description="Disordered" evidence="1">
    <location>
        <begin position="1"/>
        <end position="31"/>
    </location>
</feature>
<evidence type="ECO:0000313" key="4">
    <source>
        <dbReference type="Proteomes" id="UP001152797"/>
    </source>
</evidence>
<reference evidence="3 4" key="2">
    <citation type="submission" date="2024-05" db="EMBL/GenBank/DDBJ databases">
        <authorList>
            <person name="Chen Y."/>
            <person name="Shah S."/>
            <person name="Dougan E. K."/>
            <person name="Thang M."/>
            <person name="Chan C."/>
        </authorList>
    </citation>
    <scope>NUCLEOTIDE SEQUENCE [LARGE SCALE GENOMIC DNA]</scope>
</reference>
<dbReference type="EMBL" id="CAMXCT010001574">
    <property type="protein sequence ID" value="CAI3991299.1"/>
    <property type="molecule type" value="Genomic_DNA"/>
</dbReference>
<gene>
    <name evidence="2" type="ORF">C1SCF055_LOCUS18221</name>
</gene>